<sequence length="158" mass="18053">MFLSSPIFKESSLARYAGKTLLPRKSFFQEILPLSSKNQLSVKKAKPEGSACTQELQMLFGCFKKWEYDDLQCKLQQDMYTRCVAQNAKRVEEFNATSKKGVLGEGNKVLTTSQANRLMELYPQPDLGKAPYRKMKRLPTQSYADDLFRRKNVPGKPS</sequence>
<name>A0AC35UBN1_9BILA</name>
<organism evidence="1 2">
    <name type="scientific">Rhabditophanes sp. KR3021</name>
    <dbReference type="NCBI Taxonomy" id="114890"/>
    <lineage>
        <taxon>Eukaryota</taxon>
        <taxon>Metazoa</taxon>
        <taxon>Ecdysozoa</taxon>
        <taxon>Nematoda</taxon>
        <taxon>Chromadorea</taxon>
        <taxon>Rhabditida</taxon>
        <taxon>Tylenchina</taxon>
        <taxon>Panagrolaimomorpha</taxon>
        <taxon>Strongyloidoidea</taxon>
        <taxon>Alloionematidae</taxon>
        <taxon>Rhabditophanes</taxon>
    </lineage>
</organism>
<protein>
    <submittedName>
        <fullName evidence="2">CHCH domain-containing protein</fullName>
    </submittedName>
</protein>
<dbReference type="WBParaSite" id="RSKR_0000980100.1">
    <property type="protein sequence ID" value="RSKR_0000980100.1"/>
    <property type="gene ID" value="RSKR_0000980100"/>
</dbReference>
<accession>A0AC35UBN1</accession>
<evidence type="ECO:0000313" key="2">
    <source>
        <dbReference type="WBParaSite" id="RSKR_0000980100.1"/>
    </source>
</evidence>
<reference evidence="2" key="1">
    <citation type="submission" date="2016-11" db="UniProtKB">
        <authorList>
            <consortium name="WormBaseParasite"/>
        </authorList>
    </citation>
    <scope>IDENTIFICATION</scope>
    <source>
        <strain evidence="2">KR3021</strain>
    </source>
</reference>
<proteinExistence type="predicted"/>
<evidence type="ECO:0000313" key="1">
    <source>
        <dbReference type="Proteomes" id="UP000095286"/>
    </source>
</evidence>
<dbReference type="Proteomes" id="UP000095286">
    <property type="component" value="Unplaced"/>
</dbReference>